<keyword evidence="3" id="KW-1185">Reference proteome</keyword>
<evidence type="ECO:0000313" key="2">
    <source>
        <dbReference type="EMBL" id="EOA96568.1"/>
    </source>
</evidence>
<feature type="region of interest" description="Disordered" evidence="1">
    <location>
        <begin position="1"/>
        <end position="20"/>
    </location>
</feature>
<accession>R0KTG1</accession>
<reference evidence="3" key="1">
    <citation type="journal article" date="2013" name="Nat. Genet.">
        <title>The duck genome and transcriptome provide insight into an avian influenza virus reservoir species.</title>
        <authorList>
            <person name="Huang Y."/>
            <person name="Li Y."/>
            <person name="Burt D.W."/>
            <person name="Chen H."/>
            <person name="Zhang Y."/>
            <person name="Qian W."/>
            <person name="Kim H."/>
            <person name="Gan S."/>
            <person name="Zhao Y."/>
            <person name="Li J."/>
            <person name="Yi K."/>
            <person name="Feng H."/>
            <person name="Zhu P."/>
            <person name="Li B."/>
            <person name="Liu Q."/>
            <person name="Fairley S."/>
            <person name="Magor K.E."/>
            <person name="Du Z."/>
            <person name="Hu X."/>
            <person name="Goodman L."/>
            <person name="Tafer H."/>
            <person name="Vignal A."/>
            <person name="Lee T."/>
            <person name="Kim K.W."/>
            <person name="Sheng Z."/>
            <person name="An Y."/>
            <person name="Searle S."/>
            <person name="Herrero J."/>
            <person name="Groenen M.A."/>
            <person name="Crooijmans R.P."/>
            <person name="Faraut T."/>
            <person name="Cai Q."/>
            <person name="Webster R.G."/>
            <person name="Aldridge J.R."/>
            <person name="Warren W.C."/>
            <person name="Bartschat S."/>
            <person name="Kehr S."/>
            <person name="Marz M."/>
            <person name="Stadler P.F."/>
            <person name="Smith J."/>
            <person name="Kraus R.H."/>
            <person name="Zhao Y."/>
            <person name="Ren L."/>
            <person name="Fei J."/>
            <person name="Morisson M."/>
            <person name="Kaiser P."/>
            <person name="Griffin D.K."/>
            <person name="Rao M."/>
            <person name="Pitel F."/>
            <person name="Wang J."/>
            <person name="Li N."/>
        </authorList>
    </citation>
    <scope>NUCLEOTIDE SEQUENCE [LARGE SCALE GENOMIC DNA]</scope>
</reference>
<evidence type="ECO:0000313" key="3">
    <source>
        <dbReference type="Proteomes" id="UP000296049"/>
    </source>
</evidence>
<feature type="compositionally biased region" description="Basic and acidic residues" evidence="1">
    <location>
        <begin position="9"/>
        <end position="18"/>
    </location>
</feature>
<dbReference type="EMBL" id="KB743944">
    <property type="protein sequence ID" value="EOA96568.1"/>
    <property type="molecule type" value="Genomic_DNA"/>
</dbReference>
<sequence length="103" mass="11429">MGSQAMDAHPQREQDRRSWARASTAACTLQKKLEDSSLTTLDNKLFFLEDKKPKLPVMQSLHCRELGKLNVEGSVSCSTAASIADKPETYEQNFVGNLAQCII</sequence>
<protein>
    <submittedName>
        <fullName evidence="2">Uncharacterized protein</fullName>
    </submittedName>
</protein>
<name>R0KTG1_ANAPL</name>
<dbReference type="Proteomes" id="UP000296049">
    <property type="component" value="Unassembled WGS sequence"/>
</dbReference>
<evidence type="ECO:0000256" key="1">
    <source>
        <dbReference type="SAM" id="MobiDB-lite"/>
    </source>
</evidence>
<gene>
    <name evidence="2" type="ORF">Anapl_04319</name>
</gene>
<proteinExistence type="predicted"/>
<dbReference type="AlphaFoldDB" id="R0KTG1"/>
<organism evidence="2 3">
    <name type="scientific">Anas platyrhynchos</name>
    <name type="common">Mallard</name>
    <name type="synonym">Anas boschas</name>
    <dbReference type="NCBI Taxonomy" id="8839"/>
    <lineage>
        <taxon>Eukaryota</taxon>
        <taxon>Metazoa</taxon>
        <taxon>Chordata</taxon>
        <taxon>Craniata</taxon>
        <taxon>Vertebrata</taxon>
        <taxon>Euteleostomi</taxon>
        <taxon>Archelosauria</taxon>
        <taxon>Archosauria</taxon>
        <taxon>Dinosauria</taxon>
        <taxon>Saurischia</taxon>
        <taxon>Theropoda</taxon>
        <taxon>Coelurosauria</taxon>
        <taxon>Aves</taxon>
        <taxon>Neognathae</taxon>
        <taxon>Galloanserae</taxon>
        <taxon>Anseriformes</taxon>
        <taxon>Anatidae</taxon>
        <taxon>Anatinae</taxon>
        <taxon>Anas</taxon>
    </lineage>
</organism>